<dbReference type="Proteomes" id="UP000635565">
    <property type="component" value="Unassembled WGS sequence"/>
</dbReference>
<feature type="transmembrane region" description="Helical" evidence="1">
    <location>
        <begin position="43"/>
        <end position="66"/>
    </location>
</feature>
<name>A0ABQ3VBU7_9CHLR</name>
<keyword evidence="1" id="KW-0472">Membrane</keyword>
<evidence type="ECO:0008006" key="4">
    <source>
        <dbReference type="Google" id="ProtNLM"/>
    </source>
</evidence>
<accession>A0ABQ3VBU7</accession>
<dbReference type="Pfam" id="PF11667">
    <property type="entry name" value="DUF3267"/>
    <property type="match status" value="1"/>
</dbReference>
<reference evidence="2 3" key="1">
    <citation type="journal article" date="2021" name="Int. J. Syst. Evol. Microbiol.">
        <title>Reticulibacter mediterranei gen. nov., sp. nov., within the new family Reticulibacteraceae fam. nov., and Ktedonospora formicarum gen. nov., sp. nov., Ktedonobacter robiniae sp. nov., Dictyobacter formicarum sp. nov. and Dictyobacter arantiisoli sp. nov., belonging to the class Ktedonobacteria.</title>
        <authorList>
            <person name="Yabe S."/>
            <person name="Zheng Y."/>
            <person name="Wang C.M."/>
            <person name="Sakai Y."/>
            <person name="Abe K."/>
            <person name="Yokota A."/>
            <person name="Donadio S."/>
            <person name="Cavaletti L."/>
            <person name="Monciardini P."/>
        </authorList>
    </citation>
    <scope>NUCLEOTIDE SEQUENCE [LARGE SCALE GENOMIC DNA]</scope>
    <source>
        <strain evidence="2 3">SOSP1-9</strain>
    </source>
</reference>
<keyword evidence="1" id="KW-1133">Transmembrane helix</keyword>
<proteinExistence type="predicted"/>
<dbReference type="InterPro" id="IPR021683">
    <property type="entry name" value="DUF3267"/>
</dbReference>
<evidence type="ECO:0000313" key="3">
    <source>
        <dbReference type="Proteomes" id="UP000635565"/>
    </source>
</evidence>
<protein>
    <recommendedName>
        <fullName evidence="4">DUF3267 domain-containing protein</fullName>
    </recommendedName>
</protein>
<organism evidence="2 3">
    <name type="scientific">Dictyobacter formicarum</name>
    <dbReference type="NCBI Taxonomy" id="2778368"/>
    <lineage>
        <taxon>Bacteria</taxon>
        <taxon>Bacillati</taxon>
        <taxon>Chloroflexota</taxon>
        <taxon>Ktedonobacteria</taxon>
        <taxon>Ktedonobacterales</taxon>
        <taxon>Dictyobacteraceae</taxon>
        <taxon>Dictyobacter</taxon>
    </lineage>
</organism>
<feature type="transmembrane region" description="Helical" evidence="1">
    <location>
        <begin position="86"/>
        <end position="111"/>
    </location>
</feature>
<keyword evidence="1" id="KW-0812">Transmembrane</keyword>
<dbReference type="EMBL" id="BNJJ01000003">
    <property type="protein sequence ID" value="GHO83265.1"/>
    <property type="molecule type" value="Genomic_DNA"/>
</dbReference>
<gene>
    <name evidence="2" type="ORF">KSZ_12710</name>
</gene>
<keyword evidence="3" id="KW-1185">Reference proteome</keyword>
<sequence length="216" mass="24307">MALFLVDRFHARKRDEQQSLIDAGHLQKKEELTLLEGEQLRPLALLSLQMFIVGGLFFLLLDLLAYHWHYHYWLATLTPTSSIRWIFLNVIGYLLILCVHELIHGAVFAFWGGQPHFGARLPLALYCGARQQLFRRNHYLAVGLAPLVFLTLLGIMVTICYPGPASYLLLAFAGNFAGAAGDVVVAQRVARLSKAVLIEDTEVGYTAWEISEQPRS</sequence>
<dbReference type="RefSeq" id="WP_201360943.1">
    <property type="nucleotide sequence ID" value="NZ_BNJJ01000003.1"/>
</dbReference>
<evidence type="ECO:0000313" key="2">
    <source>
        <dbReference type="EMBL" id="GHO83265.1"/>
    </source>
</evidence>
<comment type="caution">
    <text evidence="2">The sequence shown here is derived from an EMBL/GenBank/DDBJ whole genome shotgun (WGS) entry which is preliminary data.</text>
</comment>
<feature type="transmembrane region" description="Helical" evidence="1">
    <location>
        <begin position="139"/>
        <end position="159"/>
    </location>
</feature>
<feature type="transmembrane region" description="Helical" evidence="1">
    <location>
        <begin position="165"/>
        <end position="185"/>
    </location>
</feature>
<evidence type="ECO:0000256" key="1">
    <source>
        <dbReference type="SAM" id="Phobius"/>
    </source>
</evidence>